<feature type="compositionally biased region" description="Polar residues" evidence="6">
    <location>
        <begin position="593"/>
        <end position="602"/>
    </location>
</feature>
<evidence type="ECO:0000256" key="6">
    <source>
        <dbReference type="SAM" id="MobiDB-lite"/>
    </source>
</evidence>
<dbReference type="GO" id="GO:0016926">
    <property type="term" value="P:protein desumoylation"/>
    <property type="evidence" value="ECO:0007669"/>
    <property type="project" value="TreeGrafter"/>
</dbReference>
<keyword evidence="4" id="KW-0833">Ubl conjugation pathway</keyword>
<gene>
    <name evidence="8" type="ORF">K504DRAFT_452149</name>
</gene>
<name>A0A6G1JRE9_9PLEO</name>
<evidence type="ECO:0000313" key="9">
    <source>
        <dbReference type="Proteomes" id="UP000799428"/>
    </source>
</evidence>
<feature type="region of interest" description="Disordered" evidence="6">
    <location>
        <begin position="571"/>
        <end position="617"/>
    </location>
</feature>
<feature type="compositionally biased region" description="Basic and acidic residues" evidence="6">
    <location>
        <begin position="261"/>
        <end position="273"/>
    </location>
</feature>
<feature type="compositionally biased region" description="Polar residues" evidence="6">
    <location>
        <begin position="316"/>
        <end position="325"/>
    </location>
</feature>
<reference evidence="8" key="1">
    <citation type="journal article" date="2020" name="Stud. Mycol.">
        <title>101 Dothideomycetes genomes: a test case for predicting lifestyles and emergence of pathogens.</title>
        <authorList>
            <person name="Haridas S."/>
            <person name="Albert R."/>
            <person name="Binder M."/>
            <person name="Bloem J."/>
            <person name="Labutti K."/>
            <person name="Salamov A."/>
            <person name="Andreopoulos B."/>
            <person name="Baker S."/>
            <person name="Barry K."/>
            <person name="Bills G."/>
            <person name="Bluhm B."/>
            <person name="Cannon C."/>
            <person name="Castanera R."/>
            <person name="Culley D."/>
            <person name="Daum C."/>
            <person name="Ezra D."/>
            <person name="Gonzalez J."/>
            <person name="Henrissat B."/>
            <person name="Kuo A."/>
            <person name="Liang C."/>
            <person name="Lipzen A."/>
            <person name="Lutzoni F."/>
            <person name="Magnuson J."/>
            <person name="Mondo S."/>
            <person name="Nolan M."/>
            <person name="Ohm R."/>
            <person name="Pangilinan J."/>
            <person name="Park H.-J."/>
            <person name="Ramirez L."/>
            <person name="Alfaro M."/>
            <person name="Sun H."/>
            <person name="Tritt A."/>
            <person name="Yoshinaga Y."/>
            <person name="Zwiers L.-H."/>
            <person name="Turgeon B."/>
            <person name="Goodwin S."/>
            <person name="Spatafora J."/>
            <person name="Crous P."/>
            <person name="Grigoriev I."/>
        </authorList>
    </citation>
    <scope>NUCLEOTIDE SEQUENCE</scope>
    <source>
        <strain evidence="8">CBS 279.74</strain>
    </source>
</reference>
<dbReference type="GO" id="GO:0006508">
    <property type="term" value="P:proteolysis"/>
    <property type="evidence" value="ECO:0007669"/>
    <property type="project" value="UniProtKB-KW"/>
</dbReference>
<feature type="compositionally biased region" description="Low complexity" evidence="6">
    <location>
        <begin position="1324"/>
        <end position="1334"/>
    </location>
</feature>
<keyword evidence="5" id="KW-0378">Hydrolase</keyword>
<dbReference type="SUPFAM" id="SSF54001">
    <property type="entry name" value="Cysteine proteinases"/>
    <property type="match status" value="1"/>
</dbReference>
<feature type="region of interest" description="Disordered" evidence="6">
    <location>
        <begin position="112"/>
        <end position="394"/>
    </location>
</feature>
<feature type="compositionally biased region" description="Polar residues" evidence="6">
    <location>
        <begin position="1056"/>
        <end position="1067"/>
    </location>
</feature>
<feature type="region of interest" description="Disordered" evidence="6">
    <location>
        <begin position="1148"/>
        <end position="1170"/>
    </location>
</feature>
<dbReference type="GO" id="GO:0005634">
    <property type="term" value="C:nucleus"/>
    <property type="evidence" value="ECO:0007669"/>
    <property type="project" value="TreeGrafter"/>
</dbReference>
<dbReference type="InterPro" id="IPR003653">
    <property type="entry name" value="Peptidase_C48_C"/>
</dbReference>
<dbReference type="OrthoDB" id="442460at2759"/>
<dbReference type="Gene3D" id="3.40.395.10">
    <property type="entry name" value="Adenoviral Proteinase, Chain A"/>
    <property type="match status" value="1"/>
</dbReference>
<dbReference type="PROSITE" id="PS50600">
    <property type="entry name" value="ULP_PROTEASE"/>
    <property type="match status" value="1"/>
</dbReference>
<feature type="compositionally biased region" description="Polar residues" evidence="6">
    <location>
        <begin position="114"/>
        <end position="135"/>
    </location>
</feature>
<evidence type="ECO:0000256" key="4">
    <source>
        <dbReference type="ARBA" id="ARBA00022786"/>
    </source>
</evidence>
<feature type="region of interest" description="Disordered" evidence="6">
    <location>
        <begin position="1"/>
        <end position="76"/>
    </location>
</feature>
<dbReference type="PANTHER" id="PTHR46896:SF3">
    <property type="entry name" value="FI06413P-RELATED"/>
    <property type="match status" value="1"/>
</dbReference>
<feature type="region of interest" description="Disordered" evidence="6">
    <location>
        <begin position="1056"/>
        <end position="1123"/>
    </location>
</feature>
<dbReference type="Pfam" id="PF02902">
    <property type="entry name" value="Peptidase_C48"/>
    <property type="match status" value="1"/>
</dbReference>
<feature type="compositionally biased region" description="Polar residues" evidence="6">
    <location>
        <begin position="49"/>
        <end position="68"/>
    </location>
</feature>
<evidence type="ECO:0000259" key="7">
    <source>
        <dbReference type="PROSITE" id="PS50600"/>
    </source>
</evidence>
<evidence type="ECO:0000256" key="5">
    <source>
        <dbReference type="ARBA" id="ARBA00022801"/>
    </source>
</evidence>
<dbReference type="Proteomes" id="UP000799428">
    <property type="component" value="Unassembled WGS sequence"/>
</dbReference>
<comment type="similarity">
    <text evidence="1">Belongs to the peptidase C48 family.</text>
</comment>
<organism evidence="8 9">
    <name type="scientific">Pleomassaria siparia CBS 279.74</name>
    <dbReference type="NCBI Taxonomy" id="1314801"/>
    <lineage>
        <taxon>Eukaryota</taxon>
        <taxon>Fungi</taxon>
        <taxon>Dikarya</taxon>
        <taxon>Ascomycota</taxon>
        <taxon>Pezizomycotina</taxon>
        <taxon>Dothideomycetes</taxon>
        <taxon>Pleosporomycetidae</taxon>
        <taxon>Pleosporales</taxon>
        <taxon>Pleomassariaceae</taxon>
        <taxon>Pleomassaria</taxon>
    </lineage>
</organism>
<feature type="compositionally biased region" description="Low complexity" evidence="6">
    <location>
        <begin position="26"/>
        <end position="48"/>
    </location>
</feature>
<feature type="domain" description="Ubiquitin-like protease family profile" evidence="7">
    <location>
        <begin position="653"/>
        <end position="983"/>
    </location>
</feature>
<dbReference type="InterPro" id="IPR038765">
    <property type="entry name" value="Papain-like_cys_pep_sf"/>
</dbReference>
<evidence type="ECO:0000256" key="2">
    <source>
        <dbReference type="ARBA" id="ARBA00022553"/>
    </source>
</evidence>
<feature type="region of interest" description="Disordered" evidence="6">
    <location>
        <begin position="1196"/>
        <end position="1218"/>
    </location>
</feature>
<dbReference type="GO" id="GO:0005737">
    <property type="term" value="C:cytoplasm"/>
    <property type="evidence" value="ECO:0007669"/>
    <property type="project" value="TreeGrafter"/>
</dbReference>
<sequence length="1343" mass="150980">MSNANIPNAMWAQKNDVAPPPTAPYPRSLATSSRTSTNTRTTASTLPSQTRAPDSSTHKTTNHQSQSYKRLPYTADEDEKRLIADYSTPADAVHAPLPSEWVDSFSMVKPKPGANSSYKPVNTIDKVNTYPTRTPVTYGKKHGISPGKGGRMFLEAHGLSTSGTPDVRPESHSSPPLKRRRTNQHEIIDLDTEEEAESRPPYSQHDQSSPKHAPSVTSRSQRSRDSVSFSGAGLKRSKLPVSSFANTEQMAASHRKKSRNAKGDVKARLRSHDVSNYTEDLYPQKTSDLDELGENDGFTSHHFSTTSRASKPLTLAQINHSTSPRNAADAGDSRGSEISPKNLRDTFRRAGRDSVEDESDELQETHASSARAVVSRERSSTKVRPPAKSTPKRNILNTKSNAWPLNYARTHFFNPDGTPLGLKLCQEGGVFEIIYLDSGKTVIDERIEIKRINEAEFDNDSRIRLKGSRVGSTTYVVDLEFVVQADCKTFCETYVKRHTRNNKIFLRTCDHMNTLFSKGLEVNDKISSSLEVVLDRETELIEKRQRNHEYQVEPRRAGKSLLENLISDDDFTSKQKPRASSNFVSTAREEDANSVSQPTRLSRATRKRPEATETEEEPFLVRDEERFSVKHGLGKPWEKPIQYNSDRQRAQRATVHFTDLERLDEGQFLNDALIDFYLMHVSEPRERWHMFANECRYCFERSNIPPDKVYLFNTHFYTTLTRPVSGPKSINYAGVARWTAKVDIFTYDYIVVPINENAHWYLAIICNAPSIPRLRIVNGLSASSPVPTQPARESVFDVTTGPKTVNEEEAQELLKTKSRDNAVIDLDEDNLDDAKIKLVDAHAVDEHDDPLTHSGENKAVRESPVAETARLGTLSLNDQLEKEVLEAPASSTAAKAKSKRKHGSALRKLELDVPRIVILDSLEGTHPKAVRALKDYIIEEGEQKRAMHAEIKQPTFYARARDIPTQQNFTDCGVFLLAYAEKFFADPREFTDLLFSREMKSDLYWPDLDTSKMRDQIRNILYDLYNQQLADRSAERKLAKASKKAKALPLALYTDTVNNPPRLQSPFQEKPKIEASNRSRTPNSSKPAEPIVSSPKSTRRTSPKVVIRSSVPKSPLKRPPSPVHGCYNMYSNAASAALNPPDLQESMYTTTESSKRQKHSRAPTFPIQHMSPERPKITQRIPRMSPAAKKIFSARDEHQPCPADVKSPSRGSSLAPITIDDSQDALVVTRHQPPFIELDRRSSPHMPRKKHRPTLSFEMSTENGAEGKDMLFSSNSIYDRSRLFAVDDSMTTPERSPPGAHHNPRQGKAAQVILDDDDDELEVPESPLESRSSPTQDYIQSVS</sequence>
<accession>A0A6G1JRE9</accession>
<feature type="compositionally biased region" description="Basic and acidic residues" evidence="6">
    <location>
        <begin position="342"/>
        <end position="354"/>
    </location>
</feature>
<evidence type="ECO:0000313" key="8">
    <source>
        <dbReference type="EMBL" id="KAF2702801.1"/>
    </source>
</evidence>
<evidence type="ECO:0000256" key="3">
    <source>
        <dbReference type="ARBA" id="ARBA00022670"/>
    </source>
</evidence>
<dbReference type="GO" id="GO:0070139">
    <property type="term" value="F:SUMO-specific endopeptidase activity"/>
    <property type="evidence" value="ECO:0007669"/>
    <property type="project" value="TreeGrafter"/>
</dbReference>
<feature type="compositionally biased region" description="Acidic residues" evidence="6">
    <location>
        <begin position="1314"/>
        <end position="1323"/>
    </location>
</feature>
<dbReference type="EMBL" id="MU005792">
    <property type="protein sequence ID" value="KAF2702801.1"/>
    <property type="molecule type" value="Genomic_DNA"/>
</dbReference>
<protein>
    <submittedName>
        <fullName evidence="8">Cysteine proteinase</fullName>
    </submittedName>
</protein>
<dbReference type="PANTHER" id="PTHR46896">
    <property type="entry name" value="SENTRIN-SPECIFIC PROTEASE"/>
    <property type="match status" value="1"/>
</dbReference>
<keyword evidence="3" id="KW-0645">Protease</keyword>
<keyword evidence="2" id="KW-0597">Phosphoprotein</keyword>
<feature type="region of interest" description="Disordered" evidence="6">
    <location>
        <begin position="1285"/>
        <end position="1343"/>
    </location>
</feature>
<dbReference type="InterPro" id="IPR051947">
    <property type="entry name" value="Sentrin-specific_protease"/>
</dbReference>
<proteinExistence type="inferred from homology"/>
<evidence type="ECO:0000256" key="1">
    <source>
        <dbReference type="ARBA" id="ARBA00005234"/>
    </source>
</evidence>
<keyword evidence="9" id="KW-1185">Reference proteome</keyword>
<feature type="compositionally biased region" description="Polar residues" evidence="6">
    <location>
        <begin position="297"/>
        <end position="309"/>
    </location>
</feature>